<organism evidence="2 3">
    <name type="scientific">Plakobranchus ocellatus</name>
    <dbReference type="NCBI Taxonomy" id="259542"/>
    <lineage>
        <taxon>Eukaryota</taxon>
        <taxon>Metazoa</taxon>
        <taxon>Spiralia</taxon>
        <taxon>Lophotrochozoa</taxon>
        <taxon>Mollusca</taxon>
        <taxon>Gastropoda</taxon>
        <taxon>Heterobranchia</taxon>
        <taxon>Euthyneura</taxon>
        <taxon>Panpulmonata</taxon>
        <taxon>Sacoglossa</taxon>
        <taxon>Placobranchoidea</taxon>
        <taxon>Plakobranchidae</taxon>
        <taxon>Plakobranchus</taxon>
    </lineage>
</organism>
<protein>
    <submittedName>
        <fullName evidence="2">Disks large-like protein 5</fullName>
    </submittedName>
</protein>
<dbReference type="InterPro" id="IPR008144">
    <property type="entry name" value="Guanylate_kin-like_dom"/>
</dbReference>
<evidence type="ECO:0000313" key="2">
    <source>
        <dbReference type="EMBL" id="GFO10359.1"/>
    </source>
</evidence>
<evidence type="ECO:0000259" key="1">
    <source>
        <dbReference type="PROSITE" id="PS50052"/>
    </source>
</evidence>
<sequence length="152" mass="17369">MRTSSATMEQSVAEGSLIDYWKDEDVYQCVRAASIKEICDSNVHCLLSVSASSIERMHHCKIYPIVIFVKHKSAKQIRETRDPQFLKGRSSTKNSKEVFEQFQKIEQDYHHLFSGTVQGGNLAEMCMHIKTVIATEQDKTIWVTTSVLQEVL</sequence>
<dbReference type="GO" id="GO:0005886">
    <property type="term" value="C:plasma membrane"/>
    <property type="evidence" value="ECO:0007669"/>
    <property type="project" value="TreeGrafter"/>
</dbReference>
<dbReference type="PROSITE" id="PS50052">
    <property type="entry name" value="GUANYLATE_KINASE_2"/>
    <property type="match status" value="1"/>
</dbReference>
<comment type="caution">
    <text evidence="2">The sequence shown here is derived from an EMBL/GenBank/DDBJ whole genome shotgun (WGS) entry which is preliminary data.</text>
</comment>
<dbReference type="SMART" id="SM00072">
    <property type="entry name" value="GuKc"/>
    <property type="match status" value="1"/>
</dbReference>
<evidence type="ECO:0000313" key="3">
    <source>
        <dbReference type="Proteomes" id="UP000735302"/>
    </source>
</evidence>
<gene>
    <name evidence="2" type="ORF">PoB_003686400</name>
</gene>
<dbReference type="Pfam" id="PF00625">
    <property type="entry name" value="Guanylate_kin"/>
    <property type="match status" value="1"/>
</dbReference>
<accession>A0AAV4AVG9</accession>
<dbReference type="EMBL" id="BLXT01004163">
    <property type="protein sequence ID" value="GFO10359.1"/>
    <property type="molecule type" value="Genomic_DNA"/>
</dbReference>
<feature type="domain" description="Guanylate kinase-like" evidence="1">
    <location>
        <begin position="1"/>
        <end position="134"/>
    </location>
</feature>
<reference evidence="2 3" key="1">
    <citation type="journal article" date="2021" name="Elife">
        <title>Chloroplast acquisition without the gene transfer in kleptoplastic sea slugs, Plakobranchus ocellatus.</title>
        <authorList>
            <person name="Maeda T."/>
            <person name="Takahashi S."/>
            <person name="Yoshida T."/>
            <person name="Shimamura S."/>
            <person name="Takaki Y."/>
            <person name="Nagai Y."/>
            <person name="Toyoda A."/>
            <person name="Suzuki Y."/>
            <person name="Arimoto A."/>
            <person name="Ishii H."/>
            <person name="Satoh N."/>
            <person name="Nishiyama T."/>
            <person name="Hasebe M."/>
            <person name="Maruyama T."/>
            <person name="Minagawa J."/>
            <person name="Obokata J."/>
            <person name="Shigenobu S."/>
        </authorList>
    </citation>
    <scope>NUCLEOTIDE SEQUENCE [LARGE SCALE GENOMIC DNA]</scope>
</reference>
<keyword evidence="3" id="KW-1185">Reference proteome</keyword>
<dbReference type="InterPro" id="IPR053004">
    <property type="entry name" value="MAGUK_Signaling_Regulators"/>
</dbReference>
<dbReference type="InterPro" id="IPR027417">
    <property type="entry name" value="P-loop_NTPase"/>
</dbReference>
<proteinExistence type="predicted"/>
<dbReference type="GO" id="GO:0035331">
    <property type="term" value="P:negative regulation of hippo signaling"/>
    <property type="evidence" value="ECO:0007669"/>
    <property type="project" value="TreeGrafter"/>
</dbReference>
<dbReference type="SUPFAM" id="SSF52540">
    <property type="entry name" value="P-loop containing nucleoside triphosphate hydrolases"/>
    <property type="match status" value="1"/>
</dbReference>
<name>A0AAV4AVG9_9GAST</name>
<dbReference type="PANTHER" id="PTHR46360:SF1">
    <property type="entry name" value="DISKS LARGE HOMOLOG 5"/>
    <property type="match status" value="1"/>
</dbReference>
<dbReference type="InterPro" id="IPR008145">
    <property type="entry name" value="GK/Ca_channel_bsu"/>
</dbReference>
<dbReference type="PANTHER" id="PTHR46360">
    <property type="entry name" value="DISKS LARGE HOMOLOG 5"/>
    <property type="match status" value="1"/>
</dbReference>
<dbReference type="Proteomes" id="UP000735302">
    <property type="component" value="Unassembled WGS sequence"/>
</dbReference>
<dbReference type="Gene3D" id="3.40.50.300">
    <property type="entry name" value="P-loop containing nucleotide triphosphate hydrolases"/>
    <property type="match status" value="1"/>
</dbReference>
<dbReference type="AlphaFoldDB" id="A0AAV4AVG9"/>